<evidence type="ECO:0000256" key="3">
    <source>
        <dbReference type="ARBA" id="ARBA00022670"/>
    </source>
</evidence>
<proteinExistence type="predicted"/>
<dbReference type="SUPFAM" id="SSF50494">
    <property type="entry name" value="Trypsin-like serine proteases"/>
    <property type="match status" value="1"/>
</dbReference>
<dbReference type="AlphaFoldDB" id="A0AAV1LKL8"/>
<dbReference type="InterPro" id="IPR001254">
    <property type="entry name" value="Trypsin_dom"/>
</dbReference>
<dbReference type="InterPro" id="IPR009003">
    <property type="entry name" value="Peptidase_S1_PA"/>
</dbReference>
<keyword evidence="5" id="KW-0720">Serine protease</keyword>
<dbReference type="Gene3D" id="2.40.10.10">
    <property type="entry name" value="Trypsin-like serine proteases"/>
    <property type="match status" value="2"/>
</dbReference>
<dbReference type="GO" id="GO:0005615">
    <property type="term" value="C:extracellular space"/>
    <property type="evidence" value="ECO:0007669"/>
    <property type="project" value="TreeGrafter"/>
</dbReference>
<gene>
    <name evidence="7" type="ORF">PARMNEM_LOCUS14879</name>
</gene>
<dbReference type="PANTHER" id="PTHR24264">
    <property type="entry name" value="TRYPSIN-RELATED"/>
    <property type="match status" value="1"/>
</dbReference>
<dbReference type="EMBL" id="CAVLGL010000092">
    <property type="protein sequence ID" value="CAK1595390.1"/>
    <property type="molecule type" value="Genomic_DNA"/>
</dbReference>
<dbReference type="Pfam" id="PF00089">
    <property type="entry name" value="Trypsin"/>
    <property type="match status" value="1"/>
</dbReference>
<evidence type="ECO:0000256" key="5">
    <source>
        <dbReference type="ARBA" id="ARBA00022825"/>
    </source>
</evidence>
<keyword evidence="8" id="KW-1185">Reference proteome</keyword>
<keyword evidence="4" id="KW-0378">Hydrolase</keyword>
<evidence type="ECO:0000313" key="7">
    <source>
        <dbReference type="EMBL" id="CAK1595390.1"/>
    </source>
</evidence>
<sequence>MIVIFPLGGKIHTISAIIIHESYNSPPRDNDVAVLVLTVAVALGARVDTAFIPLQGAVVPDNATLVHVGWGRTNVAIPQASDLLNEVAVRKVNRNVCLLRYQYLQTATGDPYLVTNNMICAGLLDVGGS</sequence>
<feature type="domain" description="Peptidase S1" evidence="6">
    <location>
        <begin position="11"/>
        <end position="123"/>
    </location>
</feature>
<dbReference type="Proteomes" id="UP001314205">
    <property type="component" value="Unassembled WGS sequence"/>
</dbReference>
<evidence type="ECO:0000256" key="4">
    <source>
        <dbReference type="ARBA" id="ARBA00022801"/>
    </source>
</evidence>
<protein>
    <recommendedName>
        <fullName evidence="6">Peptidase S1 domain-containing protein</fullName>
    </recommendedName>
</protein>
<dbReference type="InterPro" id="IPR043504">
    <property type="entry name" value="Peptidase_S1_PA_chymotrypsin"/>
</dbReference>
<organism evidence="7 8">
    <name type="scientific">Parnassius mnemosyne</name>
    <name type="common">clouded apollo</name>
    <dbReference type="NCBI Taxonomy" id="213953"/>
    <lineage>
        <taxon>Eukaryota</taxon>
        <taxon>Metazoa</taxon>
        <taxon>Ecdysozoa</taxon>
        <taxon>Arthropoda</taxon>
        <taxon>Hexapoda</taxon>
        <taxon>Insecta</taxon>
        <taxon>Pterygota</taxon>
        <taxon>Neoptera</taxon>
        <taxon>Endopterygota</taxon>
        <taxon>Lepidoptera</taxon>
        <taxon>Glossata</taxon>
        <taxon>Ditrysia</taxon>
        <taxon>Papilionoidea</taxon>
        <taxon>Papilionidae</taxon>
        <taxon>Parnassiinae</taxon>
        <taxon>Parnassini</taxon>
        <taxon>Parnassius</taxon>
        <taxon>Driopa</taxon>
    </lineage>
</organism>
<comment type="subcellular location">
    <subcellularLocation>
        <location evidence="1">Secreted</location>
    </subcellularLocation>
</comment>
<accession>A0AAV1LKL8</accession>
<evidence type="ECO:0000256" key="1">
    <source>
        <dbReference type="ARBA" id="ARBA00004613"/>
    </source>
</evidence>
<dbReference type="GO" id="GO:0006508">
    <property type="term" value="P:proteolysis"/>
    <property type="evidence" value="ECO:0007669"/>
    <property type="project" value="UniProtKB-KW"/>
</dbReference>
<dbReference type="PANTHER" id="PTHR24264:SF65">
    <property type="entry name" value="SRCR DOMAIN-CONTAINING PROTEIN"/>
    <property type="match status" value="1"/>
</dbReference>
<keyword evidence="2" id="KW-0964">Secreted</keyword>
<evidence type="ECO:0000313" key="8">
    <source>
        <dbReference type="Proteomes" id="UP001314205"/>
    </source>
</evidence>
<evidence type="ECO:0000256" key="2">
    <source>
        <dbReference type="ARBA" id="ARBA00022525"/>
    </source>
</evidence>
<reference evidence="7 8" key="1">
    <citation type="submission" date="2023-11" db="EMBL/GenBank/DDBJ databases">
        <authorList>
            <person name="Hedman E."/>
            <person name="Englund M."/>
            <person name="Stromberg M."/>
            <person name="Nyberg Akerstrom W."/>
            <person name="Nylinder S."/>
            <person name="Jareborg N."/>
            <person name="Kallberg Y."/>
            <person name="Kronander E."/>
        </authorList>
    </citation>
    <scope>NUCLEOTIDE SEQUENCE [LARGE SCALE GENOMIC DNA]</scope>
</reference>
<name>A0AAV1LKL8_9NEOP</name>
<keyword evidence="3" id="KW-0645">Protease</keyword>
<dbReference type="InterPro" id="IPR050127">
    <property type="entry name" value="Serine_Proteases_S1"/>
</dbReference>
<evidence type="ECO:0000259" key="6">
    <source>
        <dbReference type="Pfam" id="PF00089"/>
    </source>
</evidence>
<dbReference type="GO" id="GO:0004252">
    <property type="term" value="F:serine-type endopeptidase activity"/>
    <property type="evidence" value="ECO:0007669"/>
    <property type="project" value="InterPro"/>
</dbReference>
<comment type="caution">
    <text evidence="7">The sequence shown here is derived from an EMBL/GenBank/DDBJ whole genome shotgun (WGS) entry which is preliminary data.</text>
</comment>